<sequence>MKKLLYNANNCLLLVLIAIIFIAQSGCKKDQKYGTGTPVITHIRNYVASPGDSLLSKVGTGQWVVISGRNLKGALQINFDGVAGSFNDAWFSDTSAIALIPAVIAFPIVPAKQLNTITYVTTHGQTTFSFSIVAPAPTISGVSNEDASPGDSVKINGFNFFFIKSLTYAGIAITNYTASSDGTTISLAVPAGVTQNGGIVSVTTKSGSASTVYNVHDFVDGVFQNWDSINTYPWGSDTENSSADFPGNTGYYNVLTASNLTANDYAWYNGGRGVNMGAAQWVKVADIDSSLSSYAVKFELSVPKSTPWTAGSIFVAANGSFDYIARYRPWINSAGKTTPFTTTGWITVTIPLSSFLTNNGTGTPVASISDLVGSSGKTGMNIWYINDGLTTVTAFKAAIDNIRVVKIK</sequence>
<evidence type="ECO:0000313" key="3">
    <source>
        <dbReference type="EMBL" id="MBB6131140.1"/>
    </source>
</evidence>
<feature type="domain" description="Surface glycan-binding protein B xyloglucan binding" evidence="1">
    <location>
        <begin position="220"/>
        <end position="406"/>
    </location>
</feature>
<dbReference type="Pfam" id="PF18329">
    <property type="entry name" value="SGBP_B_XBD"/>
    <property type="match status" value="1"/>
</dbReference>
<dbReference type="InterPro" id="IPR014756">
    <property type="entry name" value="Ig_E-set"/>
</dbReference>
<protein>
    <recommendedName>
        <fullName evidence="1">Surface glycan-binding protein B xyloglucan binding domain-containing protein</fullName>
    </recommendedName>
</protein>
<dbReference type="EMBL" id="JACHCA010000020">
    <property type="protein sequence ID" value="MBB6131140.1"/>
    <property type="molecule type" value="Genomic_DNA"/>
</dbReference>
<dbReference type="RefSeq" id="WP_076378671.1">
    <property type="nucleotide sequence ID" value="NZ_FTMG01000024.1"/>
</dbReference>
<dbReference type="Proteomes" id="UP000548326">
    <property type="component" value="Unassembled WGS sequence"/>
</dbReference>
<dbReference type="InterPro" id="IPR013783">
    <property type="entry name" value="Ig-like_fold"/>
</dbReference>
<name>A0A1N7G970_9SPHI</name>
<reference evidence="4 5" key="1">
    <citation type="submission" date="2020-08" db="EMBL/GenBank/DDBJ databases">
        <title>Genomic Encyclopedia of Type Strains, Phase IV (KMG-V): Genome sequencing to study the core and pangenomes of soil and plant-associated prokaryotes.</title>
        <authorList>
            <person name="Whitman W."/>
        </authorList>
    </citation>
    <scope>NUCLEOTIDE SEQUENCE [LARGE SCALE GENOMIC DNA]</scope>
    <source>
        <strain evidence="2 4">ANJLi2</strain>
        <strain evidence="3 5">MP601</strain>
    </source>
</reference>
<dbReference type="GO" id="GO:0030247">
    <property type="term" value="F:polysaccharide binding"/>
    <property type="evidence" value="ECO:0007669"/>
    <property type="project" value="InterPro"/>
</dbReference>
<gene>
    <name evidence="3" type="ORF">HDF22_005291</name>
    <name evidence="2" type="ORF">HDF23_005692</name>
</gene>
<dbReference type="InterPro" id="IPR040475">
    <property type="entry name" value="SGBP_B_XBD"/>
</dbReference>
<dbReference type="STRING" id="354630.SAMN05421821_12429"/>
<evidence type="ECO:0000313" key="2">
    <source>
        <dbReference type="EMBL" id="MBB6112909.1"/>
    </source>
</evidence>
<dbReference type="Gene3D" id="2.60.40.10">
    <property type="entry name" value="Immunoglobulins"/>
    <property type="match status" value="2"/>
</dbReference>
<dbReference type="OrthoDB" id="660167at2"/>
<evidence type="ECO:0000313" key="5">
    <source>
        <dbReference type="Proteomes" id="UP000548326"/>
    </source>
</evidence>
<evidence type="ECO:0000313" key="4">
    <source>
        <dbReference type="Proteomes" id="UP000541583"/>
    </source>
</evidence>
<organism evidence="3 5">
    <name type="scientific">Mucilaginibacter lappiensis</name>
    <dbReference type="NCBI Taxonomy" id="354630"/>
    <lineage>
        <taxon>Bacteria</taxon>
        <taxon>Pseudomonadati</taxon>
        <taxon>Bacteroidota</taxon>
        <taxon>Sphingobacteriia</taxon>
        <taxon>Sphingobacteriales</taxon>
        <taxon>Sphingobacteriaceae</taxon>
        <taxon>Mucilaginibacter</taxon>
    </lineage>
</organism>
<proteinExistence type="predicted"/>
<accession>A0A1N7G970</accession>
<dbReference type="Proteomes" id="UP000541583">
    <property type="component" value="Unassembled WGS sequence"/>
</dbReference>
<dbReference type="AlphaFoldDB" id="A0A1N7G970"/>
<dbReference type="EMBL" id="JACHCB010000024">
    <property type="protein sequence ID" value="MBB6112909.1"/>
    <property type="molecule type" value="Genomic_DNA"/>
</dbReference>
<evidence type="ECO:0000259" key="1">
    <source>
        <dbReference type="Pfam" id="PF18329"/>
    </source>
</evidence>
<comment type="caution">
    <text evidence="3">The sequence shown here is derived from an EMBL/GenBank/DDBJ whole genome shotgun (WGS) entry which is preliminary data.</text>
</comment>
<keyword evidence="4" id="KW-1185">Reference proteome</keyword>
<dbReference type="SUPFAM" id="SSF81296">
    <property type="entry name" value="E set domains"/>
    <property type="match status" value="1"/>
</dbReference>